<dbReference type="RefSeq" id="XP_031389268.1">
    <property type="nucleotide sequence ID" value="XM_031533408.1"/>
</dbReference>
<reference evidence="3" key="2">
    <citation type="submission" date="2017-06" db="EMBL/GenBank/DDBJ databases">
        <title>The pomegranate genome and the genomics of punicalagin biosynthesis.</title>
        <authorList>
            <person name="Xu C."/>
        </authorList>
    </citation>
    <scope>NUCLEOTIDE SEQUENCE [LARGE SCALE GENOMIC DNA]</scope>
    <source>
        <tissue evidence="3">Fresh leaf</tissue>
    </source>
</reference>
<dbReference type="InterPro" id="IPR038975">
    <property type="entry name" value="THNL"/>
</dbReference>
<dbReference type="RefSeq" id="XP_031389287.1">
    <property type="nucleotide sequence ID" value="XM_031533427.1"/>
</dbReference>
<protein>
    <submittedName>
        <fullName evidence="6 7">Thionin-like protein 2</fullName>
    </submittedName>
</protein>
<organism evidence="3 4">
    <name type="scientific">Punica granatum</name>
    <name type="common">Pomegranate</name>
    <dbReference type="NCBI Taxonomy" id="22663"/>
    <lineage>
        <taxon>Eukaryota</taxon>
        <taxon>Viridiplantae</taxon>
        <taxon>Streptophyta</taxon>
        <taxon>Embryophyta</taxon>
        <taxon>Tracheophyta</taxon>
        <taxon>Spermatophyta</taxon>
        <taxon>Magnoliopsida</taxon>
        <taxon>eudicotyledons</taxon>
        <taxon>Gunneridae</taxon>
        <taxon>Pentapetalae</taxon>
        <taxon>rosids</taxon>
        <taxon>malvids</taxon>
        <taxon>Myrtales</taxon>
        <taxon>Lythraceae</taxon>
        <taxon>Punica</taxon>
    </lineage>
</organism>
<evidence type="ECO:0000313" key="6">
    <source>
        <dbReference type="RefSeq" id="XP_031389268.1"/>
    </source>
</evidence>
<feature type="chain" id="PRO_5011910077" evidence="1">
    <location>
        <begin position="32"/>
        <end position="121"/>
    </location>
</feature>
<gene>
    <name evidence="6 7 8" type="primary">LOC116201935</name>
    <name evidence="2" type="ORF">CDL15_Pgr017442</name>
    <name evidence="3" type="ORF">CDL15_Pgr019279</name>
</gene>
<name>A0A218Y0X4_PUNGR</name>
<reference evidence="6 7" key="4">
    <citation type="submission" date="2025-04" db="UniProtKB">
        <authorList>
            <consortium name="RefSeq"/>
        </authorList>
    </citation>
    <scope>IDENTIFICATION</scope>
    <source>
        <tissue evidence="6 7">Leaf</tissue>
    </source>
</reference>
<evidence type="ECO:0000256" key="1">
    <source>
        <dbReference type="SAM" id="SignalP"/>
    </source>
</evidence>
<evidence type="ECO:0000313" key="4">
    <source>
        <dbReference type="Proteomes" id="UP000197138"/>
    </source>
</evidence>
<dbReference type="PANTHER" id="PTHR36312">
    <property type="entry name" value="THIONIN-LIKE PROTEIN 1"/>
    <property type="match status" value="1"/>
</dbReference>
<evidence type="ECO:0000313" key="8">
    <source>
        <dbReference type="RefSeq" id="XP_031389287.1"/>
    </source>
</evidence>
<accession>A0A218Y0X4</accession>
<keyword evidence="1" id="KW-0732">Signal</keyword>
<sequence>MERRGSSVKPSSLAMVCVVLGLLMGAHQSMASFTTCYESCFVLCVIKPWKTAFKCSFKCLKDCLVHLAPPSPASALSVDTDYFCKLGCSTSLCTNLSTKTNPGEKEVGGCVESCSGMCSNH</sequence>
<dbReference type="OrthoDB" id="653285at2759"/>
<dbReference type="EMBL" id="MTKT01000429">
    <property type="protein sequence ID" value="OWM90967.1"/>
    <property type="molecule type" value="Genomic_DNA"/>
</dbReference>
<dbReference type="PANTHER" id="PTHR36312:SF1">
    <property type="entry name" value="OS01G0594500 PROTEIN"/>
    <property type="match status" value="1"/>
</dbReference>
<evidence type="ECO:0000313" key="7">
    <source>
        <dbReference type="RefSeq" id="XP_031389276.1"/>
    </source>
</evidence>
<evidence type="ECO:0000313" key="5">
    <source>
        <dbReference type="Proteomes" id="UP000515151"/>
    </source>
</evidence>
<keyword evidence="5" id="KW-1185">Reference proteome</keyword>
<evidence type="ECO:0000313" key="3">
    <source>
        <dbReference type="EMBL" id="OWM90967.1"/>
    </source>
</evidence>
<dbReference type="EMBL" id="MTKT01005375">
    <property type="protein sequence ID" value="OWM67746.1"/>
    <property type="molecule type" value="Genomic_DNA"/>
</dbReference>
<feature type="signal peptide" evidence="1">
    <location>
        <begin position="1"/>
        <end position="31"/>
    </location>
</feature>
<reference evidence="5" key="3">
    <citation type="journal article" date="2020" name="Plant Biotechnol. J.">
        <title>The pomegranate (Punica granatum L.) draft genome dissects genetic divergence between soft- and hard-seeded cultivars.</title>
        <authorList>
            <person name="Luo X."/>
            <person name="Li H."/>
            <person name="Wu Z."/>
            <person name="Yao W."/>
            <person name="Zhao P."/>
            <person name="Cao D."/>
            <person name="Yu H."/>
            <person name="Li K."/>
            <person name="Poudel K."/>
            <person name="Zhao D."/>
            <person name="Zhang F."/>
            <person name="Xia X."/>
            <person name="Chen L."/>
            <person name="Wang Q."/>
            <person name="Jing D."/>
            <person name="Cao S."/>
        </authorList>
    </citation>
    <scope>NUCLEOTIDE SEQUENCE [LARGE SCALE GENOMIC DNA]</scope>
</reference>
<reference evidence="4" key="1">
    <citation type="journal article" date="2017" name="Plant J.">
        <title>The pomegranate (Punica granatum L.) genome and the genomics of punicalagin biosynthesis.</title>
        <authorList>
            <person name="Qin G."/>
            <person name="Xu C."/>
            <person name="Ming R."/>
            <person name="Tang H."/>
            <person name="Guyot R."/>
            <person name="Kramer E.M."/>
            <person name="Hu Y."/>
            <person name="Yi X."/>
            <person name="Qi Y."/>
            <person name="Xu X."/>
            <person name="Gao Z."/>
            <person name="Pan H."/>
            <person name="Jian J."/>
            <person name="Tian Y."/>
            <person name="Yue Z."/>
            <person name="Xu Y."/>
        </authorList>
    </citation>
    <scope>NUCLEOTIDE SEQUENCE [LARGE SCALE GENOMIC DNA]</scope>
    <source>
        <strain evidence="4">cv. Dabenzi</strain>
    </source>
</reference>
<evidence type="ECO:0000313" key="2">
    <source>
        <dbReference type="EMBL" id="OWM67746.1"/>
    </source>
</evidence>
<proteinExistence type="predicted"/>
<dbReference type="GeneID" id="116201935"/>
<dbReference type="Proteomes" id="UP000197138">
    <property type="component" value="Unassembled WGS sequence"/>
</dbReference>
<dbReference type="RefSeq" id="XP_031389276.1">
    <property type="nucleotide sequence ID" value="XM_031533416.1"/>
</dbReference>
<dbReference type="Proteomes" id="UP000515151">
    <property type="component" value="Chromosome 1"/>
</dbReference>
<dbReference type="AlphaFoldDB" id="A0A218Y0X4"/>